<dbReference type="AlphaFoldDB" id="A0A844TGW0"/>
<dbReference type="Proteomes" id="UP000449969">
    <property type="component" value="Unassembled WGS sequence"/>
</dbReference>
<accession>A0A844TGW0</accession>
<dbReference type="InterPro" id="IPR011250">
    <property type="entry name" value="OMP/PagP_B-barrel"/>
</dbReference>
<comment type="subcellular location">
    <subcellularLocation>
        <location evidence="1">Cell outer membrane</location>
    </subcellularLocation>
</comment>
<dbReference type="GO" id="GO:0009279">
    <property type="term" value="C:cell outer membrane"/>
    <property type="evidence" value="ECO:0007669"/>
    <property type="project" value="UniProtKB-SubCell"/>
</dbReference>
<feature type="chain" id="PRO_5032359003" evidence="6">
    <location>
        <begin position="38"/>
        <end position="270"/>
    </location>
</feature>
<keyword evidence="2 6" id="KW-0732">Signal</keyword>
<dbReference type="PANTHER" id="PTHR34001:SF3">
    <property type="entry name" value="BLL7405 PROTEIN"/>
    <property type="match status" value="1"/>
</dbReference>
<evidence type="ECO:0000313" key="9">
    <source>
        <dbReference type="Proteomes" id="UP000449969"/>
    </source>
</evidence>
<evidence type="ECO:0000313" key="8">
    <source>
        <dbReference type="EMBL" id="MVT78283.1"/>
    </source>
</evidence>
<dbReference type="Gene3D" id="2.40.160.20">
    <property type="match status" value="1"/>
</dbReference>
<proteinExistence type="inferred from homology"/>
<evidence type="ECO:0000256" key="1">
    <source>
        <dbReference type="ARBA" id="ARBA00004442"/>
    </source>
</evidence>
<dbReference type="Pfam" id="PF13505">
    <property type="entry name" value="OMP_b-brl"/>
    <property type="match status" value="1"/>
</dbReference>
<reference evidence="8 9" key="1">
    <citation type="submission" date="2019-12" db="EMBL/GenBank/DDBJ databases">
        <title>Draft genome sequences Bradyrhizobium cajani AMBPC1010, Bradyrhizobium pachyrhizi AMBPC1040 and Bradyrhizobium yuanmingense ALSPC3051, three plant growth promoting strains isolated from nodules of Cajanus cajan L. in Dominican Republic.</title>
        <authorList>
            <person name="Flores-Felix J.D."/>
            <person name="Araujo J."/>
            <person name="Diaz-Alcantara C."/>
            <person name="Gonzalez-Andres F."/>
            <person name="Velazquez E."/>
        </authorList>
    </citation>
    <scope>NUCLEOTIDE SEQUENCE [LARGE SCALE GENOMIC DNA]</scope>
    <source>
        <strain evidence="8 9">1010</strain>
    </source>
</reference>
<comment type="similarity">
    <text evidence="5">Belongs to the Omp25/RopB family.</text>
</comment>
<name>A0A844TGW0_9BRAD</name>
<feature type="signal peptide" evidence="6">
    <location>
        <begin position="1"/>
        <end position="37"/>
    </location>
</feature>
<feature type="domain" description="Outer membrane protein beta-barrel" evidence="7">
    <location>
        <begin position="45"/>
        <end position="260"/>
    </location>
</feature>
<dbReference type="InterPro" id="IPR051692">
    <property type="entry name" value="OMP-like"/>
</dbReference>
<evidence type="ECO:0000259" key="7">
    <source>
        <dbReference type="Pfam" id="PF13505"/>
    </source>
</evidence>
<keyword evidence="9" id="KW-1185">Reference proteome</keyword>
<organism evidence="8 9">
    <name type="scientific">Bradyrhizobium cajani</name>
    <dbReference type="NCBI Taxonomy" id="1928661"/>
    <lineage>
        <taxon>Bacteria</taxon>
        <taxon>Pseudomonadati</taxon>
        <taxon>Pseudomonadota</taxon>
        <taxon>Alphaproteobacteria</taxon>
        <taxon>Hyphomicrobiales</taxon>
        <taxon>Nitrobacteraceae</taxon>
        <taxon>Bradyrhizobium</taxon>
    </lineage>
</organism>
<dbReference type="SUPFAM" id="SSF56925">
    <property type="entry name" value="OMPA-like"/>
    <property type="match status" value="1"/>
</dbReference>
<evidence type="ECO:0000256" key="5">
    <source>
        <dbReference type="ARBA" id="ARBA00038306"/>
    </source>
</evidence>
<comment type="caution">
    <text evidence="8">The sequence shown here is derived from an EMBL/GenBank/DDBJ whole genome shotgun (WGS) entry which is preliminary data.</text>
</comment>
<keyword evidence="4" id="KW-0998">Cell outer membrane</keyword>
<dbReference type="PANTHER" id="PTHR34001">
    <property type="entry name" value="BLL7405 PROTEIN"/>
    <property type="match status" value="1"/>
</dbReference>
<gene>
    <name evidence="8" type="ORF">GPL20_35545</name>
</gene>
<evidence type="ECO:0000256" key="2">
    <source>
        <dbReference type="ARBA" id="ARBA00022729"/>
    </source>
</evidence>
<keyword evidence="3" id="KW-0472">Membrane</keyword>
<evidence type="ECO:0000256" key="3">
    <source>
        <dbReference type="ARBA" id="ARBA00023136"/>
    </source>
</evidence>
<evidence type="ECO:0000256" key="6">
    <source>
        <dbReference type="SAM" id="SignalP"/>
    </source>
</evidence>
<sequence length="270" mass="28130">MSAARSTGGSCLTGMLADMKWLLVAAMTAGLASHAAAADAPAARPAVKAPAPAGFNWTGCYVGIQAGGSWGKSEHVGRAGDTSGPTISGTFNLTGTVAGGNFGCDFQIEKTVLGFENDLSWTNKHGTAQDLPPFNVAGTSSTRETWIDMFRGRVGYALDQFLIYGTAGVAFAGTEITVSNPAGSITDSKTRTGLAAGLGGEWAAYVDSWGAVSLKLEYVHVDFGSKRYVDPAVPMGAFTVGTRDVRLTDDIVRAGVNVRFNWDAPVVTKY</sequence>
<evidence type="ECO:0000256" key="4">
    <source>
        <dbReference type="ARBA" id="ARBA00023237"/>
    </source>
</evidence>
<dbReference type="EMBL" id="WQNE01000051">
    <property type="protein sequence ID" value="MVT78283.1"/>
    <property type="molecule type" value="Genomic_DNA"/>
</dbReference>
<protein>
    <submittedName>
        <fullName evidence="8">Outer membrane beta-barrel protein</fullName>
    </submittedName>
</protein>
<dbReference type="InterPro" id="IPR027385">
    <property type="entry name" value="Beta-barrel_OMP"/>
</dbReference>